<evidence type="ECO:0000256" key="8">
    <source>
        <dbReference type="SAM" id="MobiDB-lite"/>
    </source>
</evidence>
<dbReference type="InterPro" id="IPR003661">
    <property type="entry name" value="HisK_dim/P_dom"/>
</dbReference>
<dbReference type="GO" id="GO:0000155">
    <property type="term" value="F:phosphorelay sensor kinase activity"/>
    <property type="evidence" value="ECO:0007669"/>
    <property type="project" value="InterPro"/>
</dbReference>
<dbReference type="CDD" id="cd00082">
    <property type="entry name" value="HisKA"/>
    <property type="match status" value="1"/>
</dbReference>
<dbReference type="SMART" id="SM00388">
    <property type="entry name" value="HisKA"/>
    <property type="match status" value="1"/>
</dbReference>
<feature type="compositionally biased region" description="Low complexity" evidence="8">
    <location>
        <begin position="21"/>
        <end position="30"/>
    </location>
</feature>
<evidence type="ECO:0000259" key="10">
    <source>
        <dbReference type="PROSITE" id="PS50112"/>
    </source>
</evidence>
<proteinExistence type="predicted"/>
<accession>A0A1J5R999</accession>
<evidence type="ECO:0000256" key="6">
    <source>
        <dbReference type="ARBA" id="ARBA00023012"/>
    </source>
</evidence>
<dbReference type="Pfam" id="PF00512">
    <property type="entry name" value="HisKA"/>
    <property type="match status" value="1"/>
</dbReference>
<evidence type="ECO:0000256" key="1">
    <source>
        <dbReference type="ARBA" id="ARBA00022553"/>
    </source>
</evidence>
<dbReference type="InterPro" id="IPR005467">
    <property type="entry name" value="His_kinase_dom"/>
</dbReference>
<dbReference type="NCBIfam" id="TIGR00229">
    <property type="entry name" value="sensory_box"/>
    <property type="match status" value="1"/>
</dbReference>
<dbReference type="GO" id="GO:0005524">
    <property type="term" value="F:ATP binding"/>
    <property type="evidence" value="ECO:0007669"/>
    <property type="project" value="UniProtKB-KW"/>
</dbReference>
<organism evidence="11">
    <name type="scientific">mine drainage metagenome</name>
    <dbReference type="NCBI Taxonomy" id="410659"/>
    <lineage>
        <taxon>unclassified sequences</taxon>
        <taxon>metagenomes</taxon>
        <taxon>ecological metagenomes</taxon>
    </lineage>
</organism>
<keyword evidence="2 11" id="KW-0808">Transferase</keyword>
<dbReference type="PROSITE" id="PS50112">
    <property type="entry name" value="PAS"/>
    <property type="match status" value="1"/>
</dbReference>
<dbReference type="InterPro" id="IPR000014">
    <property type="entry name" value="PAS"/>
</dbReference>
<keyword evidence="1" id="KW-0597">Phosphoprotein</keyword>
<dbReference type="InterPro" id="IPR003594">
    <property type="entry name" value="HATPase_dom"/>
</dbReference>
<dbReference type="SMART" id="SM00091">
    <property type="entry name" value="PAS"/>
    <property type="match status" value="1"/>
</dbReference>
<keyword evidence="4" id="KW-0418">Kinase</keyword>
<reference evidence="11" key="1">
    <citation type="submission" date="2016-10" db="EMBL/GenBank/DDBJ databases">
        <title>Sequence of Gallionella enrichment culture.</title>
        <authorList>
            <person name="Poehlein A."/>
            <person name="Muehling M."/>
            <person name="Daniel R."/>
        </authorList>
    </citation>
    <scope>NUCLEOTIDE SEQUENCE</scope>
</reference>
<feature type="region of interest" description="Disordered" evidence="8">
    <location>
        <begin position="1"/>
        <end position="33"/>
    </location>
</feature>
<dbReference type="PROSITE" id="PS50109">
    <property type="entry name" value="HIS_KIN"/>
    <property type="match status" value="1"/>
</dbReference>
<dbReference type="Pfam" id="PF02518">
    <property type="entry name" value="HATPase_c"/>
    <property type="match status" value="1"/>
</dbReference>
<feature type="coiled-coil region" evidence="7">
    <location>
        <begin position="183"/>
        <end position="227"/>
    </location>
</feature>
<name>A0A1J5R999_9ZZZZ</name>
<keyword evidence="3" id="KW-0547">Nucleotide-binding</keyword>
<dbReference type="Gene3D" id="1.10.287.130">
    <property type="match status" value="1"/>
</dbReference>
<dbReference type="PANTHER" id="PTHR43065:SF10">
    <property type="entry name" value="PEROXIDE STRESS-ACTIVATED HISTIDINE KINASE MAK3"/>
    <property type="match status" value="1"/>
</dbReference>
<comment type="caution">
    <text evidence="11">The sequence shown here is derived from an EMBL/GenBank/DDBJ whole genome shotgun (WGS) entry which is preliminary data.</text>
</comment>
<dbReference type="EC" id="2.7.13.3" evidence="11"/>
<dbReference type="InterPro" id="IPR036890">
    <property type="entry name" value="HATPase_C_sf"/>
</dbReference>
<dbReference type="SMART" id="SM00387">
    <property type="entry name" value="HATPase_c"/>
    <property type="match status" value="1"/>
</dbReference>
<evidence type="ECO:0000256" key="4">
    <source>
        <dbReference type="ARBA" id="ARBA00022777"/>
    </source>
</evidence>
<dbReference type="PANTHER" id="PTHR43065">
    <property type="entry name" value="SENSOR HISTIDINE KINASE"/>
    <property type="match status" value="1"/>
</dbReference>
<feature type="domain" description="PAS" evidence="10">
    <location>
        <begin position="68"/>
        <end position="138"/>
    </location>
</feature>
<dbReference type="InterPro" id="IPR004358">
    <property type="entry name" value="Sig_transdc_His_kin-like_C"/>
</dbReference>
<evidence type="ECO:0000313" key="11">
    <source>
        <dbReference type="EMBL" id="OIQ88676.1"/>
    </source>
</evidence>
<feature type="coiled-coil region" evidence="7">
    <location>
        <begin position="37"/>
        <end position="71"/>
    </location>
</feature>
<sequence length="452" mass="49596">MSQKNIENKLSGPHPSRIEAEASFSRAAAAKPESPVADELLIELKAYQLELETQNKSLNNMQLELEKSRDRYLDLYDSAPVGYLTLSPDGLISEINLTAAKMLGVARNNLIQRRFAQFVAAEDGDRWHRFLMHLLQYEGKSSLELAIRRDDGVVFHAWLDCLRVAGDETEPSVRIAFTDISRRQEVEDALQRSERKLVNVVQSMAEHQAIERRLQERRAERESLLSRQVAVQTASAIAHELNQPLTAISAYSEMALYELGSGQVNYEKLSRALGGCVDQAQRAGRSLHELLGFLHKGELVSESMDLNGIVSDAFAIAQSIGYGGFNPRLELEPGLPLVLGNRIQVQKVLVNLVRNGVEAMRVAGVSDGAITVAAGIMEGANMVRVTVEDEGPGLDAETAKRVFEPFFTTKSGGVGLGLAISRSLIEANGGELWLETDARAGAAFHFTLPFAS</sequence>
<dbReference type="CDD" id="cd00130">
    <property type="entry name" value="PAS"/>
    <property type="match status" value="1"/>
</dbReference>
<keyword evidence="7" id="KW-0175">Coiled coil</keyword>
<dbReference type="Gene3D" id="3.30.565.10">
    <property type="entry name" value="Histidine kinase-like ATPase, C-terminal domain"/>
    <property type="match status" value="1"/>
</dbReference>
<dbReference type="SUPFAM" id="SSF55785">
    <property type="entry name" value="PYP-like sensor domain (PAS domain)"/>
    <property type="match status" value="1"/>
</dbReference>
<protein>
    <submittedName>
        <fullName evidence="11">Sensor protein FixL</fullName>
        <ecNumber evidence="11">2.7.13.3</ecNumber>
    </submittedName>
</protein>
<evidence type="ECO:0000256" key="2">
    <source>
        <dbReference type="ARBA" id="ARBA00022679"/>
    </source>
</evidence>
<gene>
    <name evidence="11" type="primary">fixL_13</name>
    <name evidence="11" type="ORF">GALL_294590</name>
</gene>
<dbReference type="InterPro" id="IPR035965">
    <property type="entry name" value="PAS-like_dom_sf"/>
</dbReference>
<evidence type="ECO:0000256" key="5">
    <source>
        <dbReference type="ARBA" id="ARBA00022840"/>
    </source>
</evidence>
<evidence type="ECO:0000259" key="9">
    <source>
        <dbReference type="PROSITE" id="PS50109"/>
    </source>
</evidence>
<dbReference type="PRINTS" id="PR00344">
    <property type="entry name" value="BCTRLSENSOR"/>
</dbReference>
<evidence type="ECO:0000256" key="7">
    <source>
        <dbReference type="SAM" id="Coils"/>
    </source>
</evidence>
<dbReference type="Gene3D" id="3.30.450.20">
    <property type="entry name" value="PAS domain"/>
    <property type="match status" value="1"/>
</dbReference>
<keyword evidence="6" id="KW-0902">Two-component regulatory system</keyword>
<dbReference type="SUPFAM" id="SSF47384">
    <property type="entry name" value="Homodimeric domain of signal transducing histidine kinase"/>
    <property type="match status" value="1"/>
</dbReference>
<dbReference type="SUPFAM" id="SSF55874">
    <property type="entry name" value="ATPase domain of HSP90 chaperone/DNA topoisomerase II/histidine kinase"/>
    <property type="match status" value="1"/>
</dbReference>
<dbReference type="Pfam" id="PF13426">
    <property type="entry name" value="PAS_9"/>
    <property type="match status" value="1"/>
</dbReference>
<dbReference type="InterPro" id="IPR036097">
    <property type="entry name" value="HisK_dim/P_sf"/>
</dbReference>
<keyword evidence="5" id="KW-0067">ATP-binding</keyword>
<dbReference type="EMBL" id="MLJW01000363">
    <property type="protein sequence ID" value="OIQ88676.1"/>
    <property type="molecule type" value="Genomic_DNA"/>
</dbReference>
<evidence type="ECO:0000256" key="3">
    <source>
        <dbReference type="ARBA" id="ARBA00022741"/>
    </source>
</evidence>
<feature type="domain" description="Histidine kinase" evidence="9">
    <location>
        <begin position="236"/>
        <end position="452"/>
    </location>
</feature>
<dbReference type="AlphaFoldDB" id="A0A1J5R999"/>